<dbReference type="AlphaFoldDB" id="A0A0V0SQ54"/>
<proteinExistence type="predicted"/>
<name>A0A0V0SQ54_9BILA</name>
<organism evidence="1 2">
    <name type="scientific">Trichinella murrelli</name>
    <dbReference type="NCBI Taxonomy" id="144512"/>
    <lineage>
        <taxon>Eukaryota</taxon>
        <taxon>Metazoa</taxon>
        <taxon>Ecdysozoa</taxon>
        <taxon>Nematoda</taxon>
        <taxon>Enoplea</taxon>
        <taxon>Dorylaimia</taxon>
        <taxon>Trichinellida</taxon>
        <taxon>Trichinellidae</taxon>
        <taxon>Trichinella</taxon>
    </lineage>
</organism>
<gene>
    <name evidence="1" type="ORF">T05_5273</name>
</gene>
<dbReference type="Proteomes" id="UP000055048">
    <property type="component" value="Unassembled WGS sequence"/>
</dbReference>
<evidence type="ECO:0000313" key="1">
    <source>
        <dbReference type="EMBL" id="KRX28809.1"/>
    </source>
</evidence>
<evidence type="ECO:0000313" key="2">
    <source>
        <dbReference type="Proteomes" id="UP000055048"/>
    </source>
</evidence>
<dbReference type="EMBL" id="JYDJ01004006">
    <property type="protein sequence ID" value="KRX28809.1"/>
    <property type="molecule type" value="Genomic_DNA"/>
</dbReference>
<accession>A0A0V0SQ54</accession>
<reference evidence="1 2" key="1">
    <citation type="submission" date="2015-01" db="EMBL/GenBank/DDBJ databases">
        <title>Evolution of Trichinella species and genotypes.</title>
        <authorList>
            <person name="Korhonen P.K."/>
            <person name="Edoardo P."/>
            <person name="Giuseppe L.R."/>
            <person name="Gasser R.B."/>
        </authorList>
    </citation>
    <scope>NUCLEOTIDE SEQUENCE [LARGE SCALE GENOMIC DNA]</scope>
    <source>
        <strain evidence="1">ISS417</strain>
    </source>
</reference>
<comment type="caution">
    <text evidence="1">The sequence shown here is derived from an EMBL/GenBank/DDBJ whole genome shotgun (WGS) entry which is preliminary data.</text>
</comment>
<sequence length="31" mass="3745">MNLLFRVAVVVCRFAFRPKFIRVVSFRSRQT</sequence>
<protein>
    <submittedName>
        <fullName evidence="1">Uncharacterized protein</fullName>
    </submittedName>
</protein>
<keyword evidence="2" id="KW-1185">Reference proteome</keyword>